<dbReference type="GO" id="GO:0008270">
    <property type="term" value="F:zinc ion binding"/>
    <property type="evidence" value="ECO:0007669"/>
    <property type="project" value="UniProtKB-KW"/>
</dbReference>
<evidence type="ECO:0000256" key="1">
    <source>
        <dbReference type="ARBA" id="ARBA00022723"/>
    </source>
</evidence>
<dbReference type="GO" id="GO:0061630">
    <property type="term" value="F:ubiquitin protein ligase activity"/>
    <property type="evidence" value="ECO:0007669"/>
    <property type="project" value="InterPro"/>
</dbReference>
<organism evidence="7 8">
    <name type="scientific">Xylaria grammica</name>
    <dbReference type="NCBI Taxonomy" id="363999"/>
    <lineage>
        <taxon>Eukaryota</taxon>
        <taxon>Fungi</taxon>
        <taxon>Dikarya</taxon>
        <taxon>Ascomycota</taxon>
        <taxon>Pezizomycotina</taxon>
        <taxon>Sordariomycetes</taxon>
        <taxon>Xylariomycetidae</taxon>
        <taxon>Xylariales</taxon>
        <taxon>Xylariaceae</taxon>
        <taxon>Xylaria</taxon>
    </lineage>
</organism>
<keyword evidence="2 4" id="KW-0863">Zinc-finger</keyword>
<proteinExistence type="predicted"/>
<reference evidence="7 8" key="1">
    <citation type="submission" date="2018-12" db="EMBL/GenBank/DDBJ databases">
        <title>Draft genome sequence of Xylaria grammica IHI A82.</title>
        <authorList>
            <person name="Buettner E."/>
            <person name="Kellner H."/>
        </authorList>
    </citation>
    <scope>NUCLEOTIDE SEQUENCE [LARGE SCALE GENOMIC DNA]</scope>
    <source>
        <strain evidence="7 8">IHI A82</strain>
    </source>
</reference>
<name>A0A439D3J3_9PEZI</name>
<comment type="caution">
    <text evidence="7">The sequence shown here is derived from an EMBL/GenBank/DDBJ whole genome shotgun (WGS) entry which is preliminary data.</text>
</comment>
<dbReference type="GO" id="GO:0033768">
    <property type="term" value="C:SUMO-targeted ubiquitin ligase complex"/>
    <property type="evidence" value="ECO:0007669"/>
    <property type="project" value="TreeGrafter"/>
</dbReference>
<dbReference type="GO" id="GO:0032183">
    <property type="term" value="F:SUMO binding"/>
    <property type="evidence" value="ECO:0007669"/>
    <property type="project" value="TreeGrafter"/>
</dbReference>
<evidence type="ECO:0000256" key="5">
    <source>
        <dbReference type="SAM" id="MobiDB-lite"/>
    </source>
</evidence>
<dbReference type="InterPro" id="IPR013083">
    <property type="entry name" value="Znf_RING/FYVE/PHD"/>
</dbReference>
<dbReference type="InterPro" id="IPR049627">
    <property type="entry name" value="SLX8"/>
</dbReference>
<keyword evidence="8" id="KW-1185">Reference proteome</keyword>
<sequence>MAAMLNLPNLPLAYHYLAEAVRSTYDYHLISLATQEDYAIPSGTMPVASRSQGAPSDADPPTRKRPFHALPFPDLPPPRLRGPSWALRRDGHEREPCPFDFDDNHDDYRPDPDAHRYDDCEKIDLTNATEVPAELMAPEVDNRVKIGTFQCAICMDDATALTVTHCGHLFCAECLEASLQRQGNTCPMCRVKVYAKTKGKSYYGLQLKVMTAKKKEKMPSCAPNGDIKVSTKTVVSAVDLLAMGKVVRLLFS</sequence>
<evidence type="ECO:0000256" key="2">
    <source>
        <dbReference type="ARBA" id="ARBA00022771"/>
    </source>
</evidence>
<dbReference type="Pfam" id="PF13923">
    <property type="entry name" value="zf-C3HC4_2"/>
    <property type="match status" value="1"/>
</dbReference>
<dbReference type="STRING" id="363999.A0A439D3J3"/>
<dbReference type="GO" id="GO:0140082">
    <property type="term" value="F:SUMO-ubiquitin ligase activity"/>
    <property type="evidence" value="ECO:0007669"/>
    <property type="project" value="TreeGrafter"/>
</dbReference>
<accession>A0A439D3J3</accession>
<dbReference type="PANTHER" id="PTHR47094:SF1">
    <property type="entry name" value="RING-TYPE E3 UBIQUITIN TRANSFERASE"/>
    <property type="match status" value="1"/>
</dbReference>
<evidence type="ECO:0000256" key="3">
    <source>
        <dbReference type="ARBA" id="ARBA00022833"/>
    </source>
</evidence>
<dbReference type="InterPro" id="IPR001841">
    <property type="entry name" value="Znf_RING"/>
</dbReference>
<feature type="region of interest" description="Disordered" evidence="5">
    <location>
        <begin position="43"/>
        <end position="73"/>
    </location>
</feature>
<feature type="domain" description="RING-type" evidence="6">
    <location>
        <begin position="151"/>
        <end position="190"/>
    </location>
</feature>
<evidence type="ECO:0000313" key="7">
    <source>
        <dbReference type="EMBL" id="RWA08960.1"/>
    </source>
</evidence>
<keyword evidence="3" id="KW-0862">Zinc</keyword>
<dbReference type="InterPro" id="IPR017907">
    <property type="entry name" value="Znf_RING_CS"/>
</dbReference>
<dbReference type="AlphaFoldDB" id="A0A439D3J3"/>
<dbReference type="PROSITE" id="PS00518">
    <property type="entry name" value="ZF_RING_1"/>
    <property type="match status" value="1"/>
</dbReference>
<dbReference type="SUPFAM" id="SSF57850">
    <property type="entry name" value="RING/U-box"/>
    <property type="match status" value="1"/>
</dbReference>
<dbReference type="Gene3D" id="3.30.40.10">
    <property type="entry name" value="Zinc/RING finger domain, C3HC4 (zinc finger)"/>
    <property type="match status" value="1"/>
</dbReference>
<gene>
    <name evidence="7" type="ORF">EKO27_g6148</name>
</gene>
<evidence type="ECO:0000256" key="4">
    <source>
        <dbReference type="PROSITE-ProRule" id="PRU00175"/>
    </source>
</evidence>
<dbReference type="PROSITE" id="PS50089">
    <property type="entry name" value="ZF_RING_2"/>
    <property type="match status" value="1"/>
</dbReference>
<dbReference type="GO" id="GO:0006511">
    <property type="term" value="P:ubiquitin-dependent protein catabolic process"/>
    <property type="evidence" value="ECO:0007669"/>
    <property type="project" value="TreeGrafter"/>
</dbReference>
<protein>
    <recommendedName>
        <fullName evidence="6">RING-type domain-containing protein</fullName>
    </recommendedName>
</protein>
<keyword evidence="1" id="KW-0479">Metal-binding</keyword>
<dbReference type="EMBL" id="RYZI01000176">
    <property type="protein sequence ID" value="RWA08960.1"/>
    <property type="molecule type" value="Genomic_DNA"/>
</dbReference>
<evidence type="ECO:0000313" key="8">
    <source>
        <dbReference type="Proteomes" id="UP000286045"/>
    </source>
</evidence>
<dbReference type="PANTHER" id="PTHR47094">
    <property type="entry name" value="ELFLESS, ISOFORM B"/>
    <property type="match status" value="1"/>
</dbReference>
<evidence type="ECO:0000259" key="6">
    <source>
        <dbReference type="PROSITE" id="PS50089"/>
    </source>
</evidence>
<dbReference type="Proteomes" id="UP000286045">
    <property type="component" value="Unassembled WGS sequence"/>
</dbReference>
<dbReference type="SMART" id="SM00184">
    <property type="entry name" value="RING"/>
    <property type="match status" value="1"/>
</dbReference>